<evidence type="ECO:0000259" key="3">
    <source>
        <dbReference type="Pfam" id="PF06863"/>
    </source>
</evidence>
<dbReference type="InterPro" id="IPR037050">
    <property type="entry name" value="DUF1254_sf"/>
</dbReference>
<reference evidence="4 5" key="1">
    <citation type="submission" date="2020-03" db="EMBL/GenBank/DDBJ databases">
        <authorList>
            <person name="Sun Q."/>
        </authorList>
    </citation>
    <scope>NUCLEOTIDE SEQUENCE [LARGE SCALE GENOMIC DNA]</scope>
    <source>
        <strain evidence="4 5">JC162</strain>
    </source>
</reference>
<dbReference type="Proteomes" id="UP000548582">
    <property type="component" value="Unassembled WGS sequence"/>
</dbReference>
<name>A0A848EJB2_9PROT</name>
<dbReference type="SUPFAM" id="SSF160935">
    <property type="entry name" value="VPA0735-like"/>
    <property type="match status" value="1"/>
</dbReference>
<dbReference type="PANTHER" id="PTHR36509">
    <property type="entry name" value="BLL3101 PROTEIN"/>
    <property type="match status" value="1"/>
</dbReference>
<evidence type="ECO:0000256" key="1">
    <source>
        <dbReference type="SAM" id="SignalP"/>
    </source>
</evidence>
<dbReference type="InterPro" id="IPR010621">
    <property type="entry name" value="DUF1214"/>
</dbReference>
<dbReference type="EMBL" id="JABBKX010000018">
    <property type="protein sequence ID" value="NMJ44481.1"/>
    <property type="molecule type" value="Genomic_DNA"/>
</dbReference>
<accession>A0A848EJB2</accession>
<sequence length="474" mass="52333">MNTIPLLRRGALALPLTALATPVLAQGQPVTDEAEATRIATDAYIFGYPLITTFMTRRVMTNIERPEGTRAPINQFANVREYPNAAFTGVTAPNADTLYSEGWLDLGPEPIVVSWPDMGDRYYLFPMLDGWTNVIASPGARTTGGRAQAYVLTGPRYTGPVPAGMPRISSPTDLLWVHGRTYCDGTPEDYRTVHALQDQYRLVPLSQWGRGDYRPPAGRVDPSVDMQMAVRDQVNRLNPDDYFKLFAQLMETNPPVAADAAAVAQFARIGLVPGRSFDLSAQPAAVQRGFAAAHRAGLERIMGQERSGGLAIENGWIVTLKAGVYGTDYVQRAFITAIGLGANEPQDAVYPFTQRDEKGEKLDGANRYVMRLPPGEAPPARGFWSLTMYNDKWFFVANPLNRYTLSQRNDFKRNADGSIDLLLQADNPGGDLEANWLPAPRGEFILMLRLYWPAQAPAFSVLNGTWRPPPVRKV</sequence>
<dbReference type="AlphaFoldDB" id="A0A848EJB2"/>
<gene>
    <name evidence="4" type="ORF">GWK16_24780</name>
</gene>
<dbReference type="PANTHER" id="PTHR36509:SF2">
    <property type="entry name" value="BLL3101 PROTEIN"/>
    <property type="match status" value="1"/>
</dbReference>
<protein>
    <submittedName>
        <fullName evidence="4">DUF1254 domain-containing protein</fullName>
    </submittedName>
</protein>
<dbReference type="InterPro" id="IPR010679">
    <property type="entry name" value="DUF1254"/>
</dbReference>
<dbReference type="InterPro" id="IPR037049">
    <property type="entry name" value="DUF1214_C_sf"/>
</dbReference>
<dbReference type="Pfam" id="PF06863">
    <property type="entry name" value="DUF1254"/>
    <property type="match status" value="1"/>
</dbReference>
<proteinExistence type="predicted"/>
<keyword evidence="1" id="KW-0732">Signal</keyword>
<keyword evidence="5" id="KW-1185">Reference proteome</keyword>
<feature type="domain" description="DUF1214" evidence="2">
    <location>
        <begin position="348"/>
        <end position="455"/>
    </location>
</feature>
<feature type="chain" id="PRO_5032773096" evidence="1">
    <location>
        <begin position="26"/>
        <end position="474"/>
    </location>
</feature>
<feature type="signal peptide" evidence="1">
    <location>
        <begin position="1"/>
        <end position="25"/>
    </location>
</feature>
<evidence type="ECO:0000313" key="4">
    <source>
        <dbReference type="EMBL" id="NMJ44481.1"/>
    </source>
</evidence>
<dbReference type="Pfam" id="PF06742">
    <property type="entry name" value="DUF1214"/>
    <property type="match status" value="1"/>
</dbReference>
<comment type="caution">
    <text evidence="4">The sequence shown here is derived from an EMBL/GenBank/DDBJ whole genome shotgun (WGS) entry which is preliminary data.</text>
</comment>
<feature type="domain" description="DUF1254" evidence="3">
    <location>
        <begin position="73"/>
        <end position="204"/>
    </location>
</feature>
<evidence type="ECO:0000313" key="5">
    <source>
        <dbReference type="Proteomes" id="UP000548582"/>
    </source>
</evidence>
<organism evidence="4 5">
    <name type="scientific">Neoroseomonas marina</name>
    <dbReference type="NCBI Taxonomy" id="1232220"/>
    <lineage>
        <taxon>Bacteria</taxon>
        <taxon>Pseudomonadati</taxon>
        <taxon>Pseudomonadota</taxon>
        <taxon>Alphaproteobacteria</taxon>
        <taxon>Acetobacterales</taxon>
        <taxon>Acetobacteraceae</taxon>
        <taxon>Neoroseomonas</taxon>
    </lineage>
</organism>
<dbReference type="Gene3D" id="2.60.40.1610">
    <property type="entry name" value="Domain of unknown function DUF1254"/>
    <property type="match status" value="1"/>
</dbReference>
<evidence type="ECO:0000259" key="2">
    <source>
        <dbReference type="Pfam" id="PF06742"/>
    </source>
</evidence>
<dbReference type="Gene3D" id="2.60.120.600">
    <property type="entry name" value="Domain of unknown function DUF1214, C-terminal domain"/>
    <property type="match status" value="1"/>
</dbReference>